<keyword evidence="7" id="KW-1185">Reference proteome</keyword>
<feature type="transmembrane region" description="Helical" evidence="3">
    <location>
        <begin position="1234"/>
        <end position="1253"/>
    </location>
</feature>
<feature type="coiled-coil region" evidence="1">
    <location>
        <begin position="1281"/>
        <end position="1308"/>
    </location>
</feature>
<dbReference type="Gene3D" id="2.60.40.1120">
    <property type="entry name" value="Carboxypeptidase-like, regulatory domain"/>
    <property type="match status" value="1"/>
</dbReference>
<keyword evidence="3" id="KW-0812">Transmembrane</keyword>
<dbReference type="InterPro" id="IPR018765">
    <property type="entry name" value="DUF2341"/>
</dbReference>
<feature type="compositionally biased region" description="Low complexity" evidence="2">
    <location>
        <begin position="1207"/>
        <end position="1220"/>
    </location>
</feature>
<dbReference type="GeneID" id="7988039"/>
<protein>
    <recommendedName>
        <fullName evidence="8">LamG-like jellyroll fold domain-containing protein</fullName>
    </recommendedName>
</protein>
<sequence>MRKIIVVVWLLLLITSMLGIQTDFVNAGNSEKTIFFDDFESYSLGSYPSSNWILDYDGAGEEYQKIVSNPVKSGSKAFQMLSAQGCWAAVSEHKFNSDAEVIGFEADVWAESYGTEGCGGDKTSVIRVAFWNGGLDSWGRYYADVIFRHNGIAYAYSEGEEHQLTSWEPKRWYHVKVILNRKTNTYDVYIDGKLVADDIPVEHSDTENINAIVLTAGHANTKVVFDNIRVFEVTSEPSEPSSSGTVDLSRGLVAYYSFDHCDARDDSGNGHDGEIYGNPKCIDGVLGKAFEFDGGSYVRITPSNELDDLSEFTISMLIRINEWWNDVHFGLIDFYNKNYDGGWGLEIFSSGERIQIYDYVPYRGFVRVPEEYTFKTGTWYFVTATYDGQNVTFYVNGKQIGTAKLTEKLTTPSDIYIGYNPSGGNEYNYGDFDEVRIYNRALSEEEVKALYEQGVGKVVEYLTPEDLSLWKYYREVTIKEQSGQTLENFQVSIELNSSNFDFSKAKPDGSDVRIVDESDNFLPYWIEEWNLTAKRAKIWTIIPKIPANGEVKLRLYYGNPNAQSRSDGEKVFEFFDDFTVWSGWLDYENGSVKWDISKFGFSVLKKQKEGYCGINGGYKDIGRTLNYPTILVAKIYRDYIECGDADRIGLLNENYEGYGIAFSHAWDALLWDKLSLNSKVKTVQEILADSPELWSKWYLAEISWNYGKLNFKILDPESYQVIASGTVNDNEYSGFSKIYVYGGEPFYIDWIFVRKYAPKDPVAIVGNEKSTTSETSASLTVTSNPSGAKVYVNGTYRGTTPVGLVLPPGKYSIRISKDGYREYTTTVTLSPGEHRMISATLTSAQGYLTVHTSPSGAKVYVDGKYIGTTPIENYQLSIGHHVVKLSKDGYISQEVGVLINPEETTKINRALVPEHATLTIESEPSGARVYINSVNRGKTPLSLNLSPGTYSVEVALEGYKPYKTSVSLNGGDKRTISATLTPLPASLTIVSSPAEAKVYIDGSYVGTTPIENHNLSSGEHSIKVEKENYEGYSITVTLKPGQKKTLNVTLIPEEGLLNVKSDTPNADVYVNGSYIATTPLSLRLAPGKYLVEVSKEGYRNYSKVVVLGPNGVVNLSAILVPEFGYVTINSDPSGATVIIDGQNVGRTPLEKYRMPVGTHTIVLRMDGYQDKEYSVSIKGGEETTLKFNLIPVQRTKSESTSESLTRSMESSTPTPSSTDEPSARAYGGIIPFHSGFPLIAIVLLLLGIGGIGLKFNQRRALKASYLESINLIEEAEKSSFIDETRDILVKLQELRAELDDAYKKGNREKLSRIREEISQYASTVKEIYSKYSTTKEEVINQITNILTMGSSPGAGASMGGKDREG</sequence>
<keyword evidence="1" id="KW-0175">Coiled coil</keyword>
<dbReference type="PANTHER" id="PTHR36194">
    <property type="entry name" value="S-LAYER-LIKE PROTEIN"/>
    <property type="match status" value="1"/>
</dbReference>
<feature type="domain" description="DUF2341" evidence="5">
    <location>
        <begin position="508"/>
        <end position="580"/>
    </location>
</feature>
<dbReference type="PATRIC" id="fig|593117.10.peg.977"/>
<gene>
    <name evidence="6" type="ordered locus">TGAM_0982</name>
</gene>
<dbReference type="eggNOG" id="arCOG03264">
    <property type="taxonomic scope" value="Archaea"/>
</dbReference>
<evidence type="ECO:0000256" key="2">
    <source>
        <dbReference type="SAM" id="MobiDB-lite"/>
    </source>
</evidence>
<name>C5A5H2_THEGJ</name>
<dbReference type="eggNOG" id="arCOG03512">
    <property type="taxonomic scope" value="Archaea"/>
</dbReference>
<organism evidence="6 7">
    <name type="scientific">Thermococcus gammatolerans (strain DSM 15229 / JCM 11827 / EJ3)</name>
    <dbReference type="NCBI Taxonomy" id="593117"/>
    <lineage>
        <taxon>Archaea</taxon>
        <taxon>Methanobacteriati</taxon>
        <taxon>Methanobacteriota</taxon>
        <taxon>Thermococci</taxon>
        <taxon>Thermococcales</taxon>
        <taxon>Thermococcaceae</taxon>
        <taxon>Thermococcus</taxon>
    </lineage>
</organism>
<dbReference type="STRING" id="593117.TGAM_0982"/>
<dbReference type="PANTHER" id="PTHR36194:SF1">
    <property type="entry name" value="S-LAYER-LIKE PROTEIN"/>
    <property type="match status" value="1"/>
</dbReference>
<feature type="region of interest" description="Disordered" evidence="2">
    <location>
        <begin position="1196"/>
        <end position="1222"/>
    </location>
</feature>
<reference evidence="6 7" key="1">
    <citation type="journal article" date="2007" name="Genome Biol.">
        <title>Genome analysis and genome-wide proteomics of Thermococcus gammatolerans, the most radioresistant organism known amongst the Archaea.</title>
        <authorList>
            <person name="Zivanovic Y."/>
            <person name="Armengaud J."/>
            <person name="Lagorce A."/>
            <person name="Leplat C."/>
            <person name="Guerin P."/>
            <person name="Dutertre M."/>
            <person name="Anthouard V."/>
            <person name="Forterre P."/>
            <person name="Wincker P."/>
            <person name="Confalonieri F."/>
        </authorList>
    </citation>
    <scope>NUCLEOTIDE SEQUENCE [LARGE SCALE GENOMIC DNA]</scope>
    <source>
        <strain evidence="7">DSM 15229 / JCM 11827 / EJ3</strain>
    </source>
</reference>
<evidence type="ECO:0008006" key="8">
    <source>
        <dbReference type="Google" id="ProtNLM"/>
    </source>
</evidence>
<dbReference type="KEGG" id="tga:TGAM_0982"/>
<proteinExistence type="predicted"/>
<feature type="domain" description="PEGA" evidence="4">
    <location>
        <begin position="1055"/>
        <end position="1121"/>
    </location>
</feature>
<dbReference type="InterPro" id="IPR013320">
    <property type="entry name" value="ConA-like_dom_sf"/>
</dbReference>
<dbReference type="Pfam" id="PF10102">
    <property type="entry name" value="DUF2341"/>
    <property type="match status" value="1"/>
</dbReference>
<evidence type="ECO:0000259" key="5">
    <source>
        <dbReference type="Pfam" id="PF10102"/>
    </source>
</evidence>
<feature type="domain" description="PEGA" evidence="4">
    <location>
        <begin position="847"/>
        <end position="914"/>
    </location>
</feature>
<dbReference type="eggNOG" id="arCOG06661">
    <property type="taxonomic scope" value="Archaea"/>
</dbReference>
<dbReference type="EMBL" id="CP001398">
    <property type="protein sequence ID" value="ACS33484.1"/>
    <property type="molecule type" value="Genomic_DNA"/>
</dbReference>
<feature type="domain" description="PEGA" evidence="4">
    <location>
        <begin position="1124"/>
        <end position="1191"/>
    </location>
</feature>
<evidence type="ECO:0000259" key="4">
    <source>
        <dbReference type="Pfam" id="PF08308"/>
    </source>
</evidence>
<evidence type="ECO:0000313" key="6">
    <source>
        <dbReference type="EMBL" id="ACS33484.1"/>
    </source>
</evidence>
<feature type="domain" description="PEGA" evidence="4">
    <location>
        <begin position="986"/>
        <end position="1052"/>
    </location>
</feature>
<evidence type="ECO:0000256" key="1">
    <source>
        <dbReference type="SAM" id="Coils"/>
    </source>
</evidence>
<accession>C5A5H2</accession>
<dbReference type="SUPFAM" id="SSF49899">
    <property type="entry name" value="Concanavalin A-like lectins/glucanases"/>
    <property type="match status" value="2"/>
</dbReference>
<dbReference type="Pfam" id="PF13385">
    <property type="entry name" value="Laminin_G_3"/>
    <property type="match status" value="1"/>
</dbReference>
<feature type="domain" description="PEGA" evidence="4">
    <location>
        <begin position="777"/>
        <end position="843"/>
    </location>
</feature>
<dbReference type="HOGENOM" id="CLU_256698_0_0_2"/>
<keyword evidence="3" id="KW-1133">Transmembrane helix</keyword>
<dbReference type="RefSeq" id="WP_015858598.1">
    <property type="nucleotide sequence ID" value="NC_012804.1"/>
</dbReference>
<dbReference type="OrthoDB" id="96912at2157"/>
<dbReference type="Proteomes" id="UP000001488">
    <property type="component" value="Chromosome"/>
</dbReference>
<dbReference type="PaxDb" id="593117-TGAM_0982"/>
<dbReference type="InterPro" id="IPR013229">
    <property type="entry name" value="PEGA"/>
</dbReference>
<evidence type="ECO:0000256" key="3">
    <source>
        <dbReference type="SAM" id="Phobius"/>
    </source>
</evidence>
<dbReference type="Pfam" id="PF08308">
    <property type="entry name" value="PEGA"/>
    <property type="match status" value="6"/>
</dbReference>
<dbReference type="Gene3D" id="2.60.120.200">
    <property type="match status" value="2"/>
</dbReference>
<evidence type="ECO:0000313" key="7">
    <source>
        <dbReference type="Proteomes" id="UP000001488"/>
    </source>
</evidence>
<keyword evidence="3" id="KW-0472">Membrane</keyword>
<feature type="domain" description="PEGA" evidence="4">
    <location>
        <begin position="917"/>
        <end position="982"/>
    </location>
</feature>